<dbReference type="Gene3D" id="1.25.40.20">
    <property type="entry name" value="Ankyrin repeat-containing domain"/>
    <property type="match status" value="1"/>
</dbReference>
<dbReference type="SMART" id="SM00248">
    <property type="entry name" value="ANK"/>
    <property type="match status" value="2"/>
</dbReference>
<organism evidence="3 4">
    <name type="scientific">Oesophagostomum dentatum</name>
    <name type="common">Nodular worm</name>
    <dbReference type="NCBI Taxonomy" id="61180"/>
    <lineage>
        <taxon>Eukaryota</taxon>
        <taxon>Metazoa</taxon>
        <taxon>Ecdysozoa</taxon>
        <taxon>Nematoda</taxon>
        <taxon>Chromadorea</taxon>
        <taxon>Rhabditida</taxon>
        <taxon>Rhabditina</taxon>
        <taxon>Rhabditomorpha</taxon>
        <taxon>Strongyloidea</taxon>
        <taxon>Strongylidae</taxon>
        <taxon>Oesophagostomum</taxon>
    </lineage>
</organism>
<reference evidence="3 4" key="1">
    <citation type="submission" date="2014-03" db="EMBL/GenBank/DDBJ databases">
        <title>Draft genome of the hookworm Oesophagostomum dentatum.</title>
        <authorList>
            <person name="Mitreva M."/>
        </authorList>
    </citation>
    <scope>NUCLEOTIDE SEQUENCE [LARGE SCALE GENOMIC DNA]</scope>
    <source>
        <strain evidence="3 4">OD-Hann</strain>
    </source>
</reference>
<dbReference type="Pfam" id="PF12796">
    <property type="entry name" value="Ank_2"/>
    <property type="match status" value="1"/>
</dbReference>
<evidence type="ECO:0000313" key="4">
    <source>
        <dbReference type="Proteomes" id="UP000053660"/>
    </source>
</evidence>
<dbReference type="InterPro" id="IPR036770">
    <property type="entry name" value="Ankyrin_rpt-contain_sf"/>
</dbReference>
<proteinExistence type="predicted"/>
<dbReference type="EMBL" id="KN573697">
    <property type="protein sequence ID" value="KHJ83388.1"/>
    <property type="molecule type" value="Genomic_DNA"/>
</dbReference>
<keyword evidence="1" id="KW-0677">Repeat</keyword>
<dbReference type="InterPro" id="IPR002110">
    <property type="entry name" value="Ankyrin_rpt"/>
</dbReference>
<dbReference type="InterPro" id="IPR033635">
    <property type="entry name" value="ANKS1/Caskin"/>
</dbReference>
<dbReference type="Proteomes" id="UP000053660">
    <property type="component" value="Unassembled WGS sequence"/>
</dbReference>
<dbReference type="PANTHER" id="PTHR24174:SF16">
    <property type="entry name" value="CASKIN-2"/>
    <property type="match status" value="1"/>
</dbReference>
<dbReference type="AlphaFoldDB" id="A0A0B1SDJ7"/>
<keyword evidence="4" id="KW-1185">Reference proteome</keyword>
<name>A0A0B1SDJ7_OESDE</name>
<protein>
    <submittedName>
        <fullName evidence="3">Ankyrin repeat protein</fullName>
    </submittedName>
</protein>
<evidence type="ECO:0000256" key="1">
    <source>
        <dbReference type="ARBA" id="ARBA00022737"/>
    </source>
</evidence>
<sequence length="96" mass="10889">LNFQHSPYFILRILIESDKLLSSARDKRGCIPLHLASWNGHYEAVKLLSEVDPDSVDAVNNAQESSLHLAAQHGHDRLVRVLLEVQCCLQESIRLF</sequence>
<dbReference type="PANTHER" id="PTHR24174">
    <property type="entry name" value="ANKYRIN REPEAT AND STERILE ALPHA MOTIF DOMAIN-CONTAINING PROTEIN 1"/>
    <property type="match status" value="1"/>
</dbReference>
<accession>A0A0B1SDJ7</accession>
<feature type="non-terminal residue" evidence="3">
    <location>
        <position position="1"/>
    </location>
</feature>
<gene>
    <name evidence="3" type="ORF">OESDEN_16915</name>
</gene>
<dbReference type="SUPFAM" id="SSF48403">
    <property type="entry name" value="Ankyrin repeat"/>
    <property type="match status" value="1"/>
</dbReference>
<evidence type="ECO:0000313" key="3">
    <source>
        <dbReference type="EMBL" id="KHJ83388.1"/>
    </source>
</evidence>
<evidence type="ECO:0000256" key="2">
    <source>
        <dbReference type="ARBA" id="ARBA00023043"/>
    </source>
</evidence>
<dbReference type="OrthoDB" id="10039052at2759"/>
<keyword evidence="2" id="KW-0040">ANK repeat</keyword>